<evidence type="ECO:0000256" key="1">
    <source>
        <dbReference type="ARBA" id="ARBA00001968"/>
    </source>
</evidence>
<comment type="cofactor">
    <cofactor evidence="1">
        <name>a divalent metal cation</name>
        <dbReference type="ChEBI" id="CHEBI:60240"/>
    </cofactor>
</comment>
<protein>
    <recommendedName>
        <fullName evidence="3">DDE Tnp4 domain-containing protein</fullName>
    </recommendedName>
</protein>
<dbReference type="AlphaFoldDB" id="A0A151MUM0"/>
<evidence type="ECO:0000313" key="5">
    <source>
        <dbReference type="Proteomes" id="UP000050525"/>
    </source>
</evidence>
<dbReference type="GO" id="GO:0046872">
    <property type="term" value="F:metal ion binding"/>
    <property type="evidence" value="ECO:0007669"/>
    <property type="project" value="UniProtKB-KW"/>
</dbReference>
<accession>A0A151MUM0</accession>
<name>A0A151MUM0_ALLMI</name>
<evidence type="ECO:0000313" key="4">
    <source>
        <dbReference type="EMBL" id="KYO28188.1"/>
    </source>
</evidence>
<dbReference type="Pfam" id="PF13359">
    <property type="entry name" value="DDE_Tnp_4"/>
    <property type="match status" value="1"/>
</dbReference>
<feature type="domain" description="DDE Tnp4" evidence="3">
    <location>
        <begin position="25"/>
        <end position="96"/>
    </location>
</feature>
<proteinExistence type="predicted"/>
<keyword evidence="5" id="KW-1185">Reference proteome</keyword>
<keyword evidence="2" id="KW-0479">Metal-binding</keyword>
<comment type="caution">
    <text evidence="4">The sequence shown here is derived from an EMBL/GenBank/DDBJ whole genome shotgun (WGS) entry which is preliminary data.</text>
</comment>
<dbReference type="EMBL" id="AKHW03004996">
    <property type="protein sequence ID" value="KYO28188.1"/>
    <property type="molecule type" value="Genomic_DNA"/>
</dbReference>
<dbReference type="Proteomes" id="UP000050525">
    <property type="component" value="Unassembled WGS sequence"/>
</dbReference>
<reference evidence="4 5" key="1">
    <citation type="journal article" date="2012" name="Genome Biol.">
        <title>Sequencing three crocodilian genomes to illuminate the evolution of archosaurs and amniotes.</title>
        <authorList>
            <person name="St John J.A."/>
            <person name="Braun E.L."/>
            <person name="Isberg S.R."/>
            <person name="Miles L.G."/>
            <person name="Chong A.Y."/>
            <person name="Gongora J."/>
            <person name="Dalzell P."/>
            <person name="Moran C."/>
            <person name="Bed'hom B."/>
            <person name="Abzhanov A."/>
            <person name="Burgess S.C."/>
            <person name="Cooksey A.M."/>
            <person name="Castoe T.A."/>
            <person name="Crawford N.G."/>
            <person name="Densmore L.D."/>
            <person name="Drew J.C."/>
            <person name="Edwards S.V."/>
            <person name="Faircloth B.C."/>
            <person name="Fujita M.K."/>
            <person name="Greenwold M.J."/>
            <person name="Hoffmann F.G."/>
            <person name="Howard J.M."/>
            <person name="Iguchi T."/>
            <person name="Janes D.E."/>
            <person name="Khan S.Y."/>
            <person name="Kohno S."/>
            <person name="de Koning A.J."/>
            <person name="Lance S.L."/>
            <person name="McCarthy F.M."/>
            <person name="McCormack J.E."/>
            <person name="Merchant M.E."/>
            <person name="Peterson D.G."/>
            <person name="Pollock D.D."/>
            <person name="Pourmand N."/>
            <person name="Raney B.J."/>
            <person name="Roessler K.A."/>
            <person name="Sanford J.R."/>
            <person name="Sawyer R.H."/>
            <person name="Schmidt C.J."/>
            <person name="Triplett E.W."/>
            <person name="Tuberville T.D."/>
            <person name="Venegas-Anaya M."/>
            <person name="Howard J.T."/>
            <person name="Jarvis E.D."/>
            <person name="Guillette L.J.Jr."/>
            <person name="Glenn T.C."/>
            <person name="Green R.E."/>
            <person name="Ray D.A."/>
        </authorList>
    </citation>
    <scope>NUCLEOTIDE SEQUENCE [LARGE SCALE GENOMIC DNA]</scope>
    <source>
        <strain evidence="4">KSC_2009_1</strain>
    </source>
</reference>
<evidence type="ECO:0000256" key="2">
    <source>
        <dbReference type="ARBA" id="ARBA00022723"/>
    </source>
</evidence>
<dbReference type="STRING" id="8496.A0A151MUM0"/>
<evidence type="ECO:0000259" key="3">
    <source>
        <dbReference type="Pfam" id="PF13359"/>
    </source>
</evidence>
<gene>
    <name evidence="4" type="ORF">Y1Q_0006922</name>
</gene>
<sequence length="119" mass="13733">MFRLPKCLNTKQNEMAAAEISHSPTAYPLLPWLMQPYMSHLDPHQAHFNHYLGWTCTLVECAFSHLKGRWCSLTAYLKFAEDNLPQVIIAASVLHNICKAWGEQFHEAWVKEVQHVEDA</sequence>
<dbReference type="InterPro" id="IPR027806">
    <property type="entry name" value="HARBI1_dom"/>
</dbReference>
<organism evidence="4 5">
    <name type="scientific">Alligator mississippiensis</name>
    <name type="common">American alligator</name>
    <dbReference type="NCBI Taxonomy" id="8496"/>
    <lineage>
        <taxon>Eukaryota</taxon>
        <taxon>Metazoa</taxon>
        <taxon>Chordata</taxon>
        <taxon>Craniata</taxon>
        <taxon>Vertebrata</taxon>
        <taxon>Euteleostomi</taxon>
        <taxon>Archelosauria</taxon>
        <taxon>Archosauria</taxon>
        <taxon>Crocodylia</taxon>
        <taxon>Alligatoridae</taxon>
        <taxon>Alligatorinae</taxon>
        <taxon>Alligator</taxon>
    </lineage>
</organism>